<dbReference type="OMA" id="HRIECED"/>
<dbReference type="InParanoid" id="H3A3N0"/>
<dbReference type="HOGENOM" id="CLU_000680_32_4_1"/>
<keyword evidence="3" id="KW-1185">Reference proteome</keyword>
<dbReference type="InterPro" id="IPR036691">
    <property type="entry name" value="Endo/exonu/phosph_ase_sf"/>
</dbReference>
<dbReference type="Gene3D" id="3.60.10.10">
    <property type="entry name" value="Endonuclease/exonuclease/phosphatase"/>
    <property type="match status" value="1"/>
</dbReference>
<name>H3A3N0_LATCH</name>
<dbReference type="GeneTree" id="ENSGT00940000164961"/>
<reference evidence="2" key="2">
    <citation type="submission" date="2025-08" db="UniProtKB">
        <authorList>
            <consortium name="Ensembl"/>
        </authorList>
    </citation>
    <scope>IDENTIFICATION</scope>
</reference>
<dbReference type="SUPFAM" id="SSF56219">
    <property type="entry name" value="DNase I-like"/>
    <property type="match status" value="1"/>
</dbReference>
<dbReference type="Ensembl" id="ENSLACT00000004289.1">
    <property type="protein sequence ID" value="ENSLACP00000004251.1"/>
    <property type="gene ID" value="ENSLACG00000003785.1"/>
</dbReference>
<dbReference type="InterPro" id="IPR000477">
    <property type="entry name" value="RT_dom"/>
</dbReference>
<dbReference type="STRING" id="7897.ENSLACP00000004251"/>
<reference evidence="3" key="1">
    <citation type="submission" date="2011-08" db="EMBL/GenBank/DDBJ databases">
        <title>The draft genome of Latimeria chalumnae.</title>
        <authorList>
            <person name="Di Palma F."/>
            <person name="Alfoldi J."/>
            <person name="Johnson J."/>
            <person name="Berlin A."/>
            <person name="Gnerre S."/>
            <person name="Jaffe D."/>
            <person name="MacCallum I."/>
            <person name="Young S."/>
            <person name="Walker B.J."/>
            <person name="Lander E."/>
            <person name="Lindblad-Toh K."/>
        </authorList>
    </citation>
    <scope>NUCLEOTIDE SEQUENCE [LARGE SCALE GENOMIC DNA]</scope>
    <source>
        <strain evidence="3">Wild caught</strain>
    </source>
</reference>
<dbReference type="EMBL" id="AFYH01136302">
    <property type="status" value="NOT_ANNOTATED_CDS"/>
    <property type="molecule type" value="Genomic_DNA"/>
</dbReference>
<organism evidence="2 3">
    <name type="scientific">Latimeria chalumnae</name>
    <name type="common">Coelacanth</name>
    <dbReference type="NCBI Taxonomy" id="7897"/>
    <lineage>
        <taxon>Eukaryota</taxon>
        <taxon>Metazoa</taxon>
        <taxon>Chordata</taxon>
        <taxon>Craniata</taxon>
        <taxon>Vertebrata</taxon>
        <taxon>Euteleostomi</taxon>
        <taxon>Coelacanthiformes</taxon>
        <taxon>Coelacanthidae</taxon>
        <taxon>Latimeria</taxon>
    </lineage>
</organism>
<reference evidence="2" key="3">
    <citation type="submission" date="2025-09" db="UniProtKB">
        <authorList>
            <consortium name="Ensembl"/>
        </authorList>
    </citation>
    <scope>IDENTIFICATION</scope>
</reference>
<dbReference type="AlphaFoldDB" id="H3A3N0"/>
<dbReference type="InterPro" id="IPR043502">
    <property type="entry name" value="DNA/RNA_pol_sf"/>
</dbReference>
<sequence length="647" mass="74395">LNIAMWNVRTLYESGRLDQVRAERERLQLDIVGLVEVRWTGNSQTTNEGWTLYCSGGNSHNHGVGFLVSPRIARAVTRVEPINEQVMVITVQAKPSPLNIIQVYMPTTDGDDNKVHEVYKEVQRAVILLDWLEDNRLIALNTCFQHQYTWAAPGELHKNTIDYITIRQRHRIECEDSRALVSADCGTDHQLVWARIRGKAWYQKPKMRWKLDVLREVSMQAQFETTLQQWIVSKENTWPALLESLHKTLEEVCPKERQACRPWRTAKCLKLTDRRRDTKIQDHQGEDFLQLCREVKQACRQAKRMYFCEKAQEACTVSRLDNTKDVYKIVKEISGERRPNTSLGIKDEDGKTMIFEKDNIKRRWRGYCLSLFSKDCSLPTSPPPERGETEPEVLMSEIERALRRLKNNKAVGLDRIPAEALKAGGETLLNIMKAIIDNIWETGEWPDEWVRSEIVTIPKVAGTQECEKHCTLSLISHASKILLEILRHRISHFTSTEIGEEQFGFVQGKGTTDAILILRNIIEKVVKKKVDTQLWLLFMDYAKAFDTVAHNALWDTLVEFGVPKHLVKLYEKANGCVWVLGENTDEFHFEKGVRQGCLLSPMLFNVIGEKITQIVREKIPQSSGCTIGGCVVWNLRYADDIVLLAKS</sequence>
<protein>
    <recommendedName>
        <fullName evidence="1">Reverse transcriptase domain-containing protein</fullName>
    </recommendedName>
</protein>
<dbReference type="Proteomes" id="UP000008672">
    <property type="component" value="Unassembled WGS sequence"/>
</dbReference>
<dbReference type="Pfam" id="PF00078">
    <property type="entry name" value="RVT_1"/>
    <property type="match status" value="1"/>
</dbReference>
<dbReference type="CDD" id="cd01650">
    <property type="entry name" value="RT_nLTR_like"/>
    <property type="match status" value="1"/>
</dbReference>
<feature type="domain" description="Reverse transcriptase" evidence="1">
    <location>
        <begin position="438"/>
        <end position="647"/>
    </location>
</feature>
<dbReference type="SUPFAM" id="SSF56672">
    <property type="entry name" value="DNA/RNA polymerases"/>
    <property type="match status" value="1"/>
</dbReference>
<dbReference type="PANTHER" id="PTHR19446">
    <property type="entry name" value="REVERSE TRANSCRIPTASES"/>
    <property type="match status" value="1"/>
</dbReference>
<accession>H3A3N0</accession>
<dbReference type="eggNOG" id="KOG1075">
    <property type="taxonomic scope" value="Eukaryota"/>
</dbReference>
<evidence type="ECO:0000259" key="1">
    <source>
        <dbReference type="PROSITE" id="PS50878"/>
    </source>
</evidence>
<dbReference type="PROSITE" id="PS50878">
    <property type="entry name" value="RT_POL"/>
    <property type="match status" value="1"/>
</dbReference>
<proteinExistence type="predicted"/>
<evidence type="ECO:0000313" key="3">
    <source>
        <dbReference type="Proteomes" id="UP000008672"/>
    </source>
</evidence>
<evidence type="ECO:0000313" key="2">
    <source>
        <dbReference type="Ensembl" id="ENSLACP00000004251.1"/>
    </source>
</evidence>